<dbReference type="Proteomes" id="UP001596410">
    <property type="component" value="Unassembled WGS sequence"/>
</dbReference>
<protein>
    <submittedName>
        <fullName evidence="2">Uncharacterized protein</fullName>
    </submittedName>
</protein>
<evidence type="ECO:0000256" key="1">
    <source>
        <dbReference type="SAM" id="MobiDB-lite"/>
    </source>
</evidence>
<proteinExistence type="predicted"/>
<reference evidence="3" key="1">
    <citation type="journal article" date="2019" name="Int. J. Syst. Evol. Microbiol.">
        <title>The Global Catalogue of Microorganisms (GCM) 10K type strain sequencing project: providing services to taxonomists for standard genome sequencing and annotation.</title>
        <authorList>
            <consortium name="The Broad Institute Genomics Platform"/>
            <consortium name="The Broad Institute Genome Sequencing Center for Infectious Disease"/>
            <person name="Wu L."/>
            <person name="Ma J."/>
        </authorList>
    </citation>
    <scope>NUCLEOTIDE SEQUENCE [LARGE SCALE GENOMIC DNA]</scope>
    <source>
        <strain evidence="3">CGMCC 4.1621</strain>
    </source>
</reference>
<organism evidence="2 3">
    <name type="scientific">Halobacillus seohaensis</name>
    <dbReference type="NCBI Taxonomy" id="447421"/>
    <lineage>
        <taxon>Bacteria</taxon>
        <taxon>Bacillati</taxon>
        <taxon>Bacillota</taxon>
        <taxon>Bacilli</taxon>
        <taxon>Bacillales</taxon>
        <taxon>Bacillaceae</taxon>
        <taxon>Halobacillus</taxon>
    </lineage>
</organism>
<gene>
    <name evidence="2" type="ORF">ACFQIC_09265</name>
</gene>
<dbReference type="RefSeq" id="WP_204708944.1">
    <property type="nucleotide sequence ID" value="NZ_JBHSZV010000022.1"/>
</dbReference>
<comment type="caution">
    <text evidence="2">The sequence shown here is derived from an EMBL/GenBank/DDBJ whole genome shotgun (WGS) entry which is preliminary data.</text>
</comment>
<dbReference type="EMBL" id="JBHSZV010000022">
    <property type="protein sequence ID" value="MFC7062048.1"/>
    <property type="molecule type" value="Genomic_DNA"/>
</dbReference>
<evidence type="ECO:0000313" key="2">
    <source>
        <dbReference type="EMBL" id="MFC7062048.1"/>
    </source>
</evidence>
<accession>A0ABW2EKU3</accession>
<feature type="compositionally biased region" description="Basic and acidic residues" evidence="1">
    <location>
        <begin position="23"/>
        <end position="34"/>
    </location>
</feature>
<keyword evidence="3" id="KW-1185">Reference proteome</keyword>
<evidence type="ECO:0000313" key="3">
    <source>
        <dbReference type="Proteomes" id="UP001596410"/>
    </source>
</evidence>
<sequence length="68" mass="7832">MKQERHSSFDSFMWGGQHPSNDSPKETEQNKGPETENNADWISLAKECQKTWKAVSPLVQPLVNKFKK</sequence>
<feature type="region of interest" description="Disordered" evidence="1">
    <location>
        <begin position="1"/>
        <end position="38"/>
    </location>
</feature>
<name>A0ABW2EKU3_9BACI</name>